<protein>
    <recommendedName>
        <fullName evidence="1">NADH:flavin oxidoreductase/NADH oxidase N-terminal domain-containing protein</fullName>
    </recommendedName>
</protein>
<comment type="caution">
    <text evidence="2">The sequence shown here is derived from an EMBL/GenBank/DDBJ whole genome shotgun (WGS) entry which is preliminary data.</text>
</comment>
<dbReference type="GO" id="GO:0050661">
    <property type="term" value="F:NADP binding"/>
    <property type="evidence" value="ECO:0007669"/>
    <property type="project" value="InterPro"/>
</dbReference>
<accession>W9XT95</accession>
<sequence>MSTPVQPATLNPGVPNLSWFTPAHAASPGTPLKATADTPTLFTPLKIRSKTLRNRIIVAPMCQYSAAASGPDTGKLTDYHISTLGHYALKGAALVIIEATGVQANGRITPNCPGLWSDEQTASFKRISDCIKAQGALSGVQLAHAGRKASTVAPWIAARLGRPSVRADRDVGGWPDDVVGPMGGPAETWDGKGLSEDGGFWPPRQLTVADIHELVEAFGASARRAVEAGIDVIEIHAAHGYLLHQFLSPISNRRTDEYGGSFENRIRLLVEVVQSVRANIPDDMPLFLRVSSTEWMEGTAPDADLGSWTVESTIKLARLLPALGVDFLDVSSGGNHPLQRVNMFASKDYQTKIASQIRHDLKSAGLNLLIGAVGLITQAEQARDIVDDSKANGLDLSIGQEATAAKDLTDAKGGKEPMADAILVARQFMREPEWVLRVAWKLGVEVAWPSQFLRVKFP</sequence>
<dbReference type="InterPro" id="IPR013785">
    <property type="entry name" value="Aldolase_TIM"/>
</dbReference>
<dbReference type="PANTHER" id="PTHR43303:SF2">
    <property type="entry name" value="INDOLEAMINE 2,3-DIOXYGENASE PYRROLE 2,3-DIOXYGENASE (AFU_ORTHOLOGUE AFUA_5G01450"/>
    <property type="match status" value="1"/>
</dbReference>
<dbReference type="OrthoDB" id="72788at2759"/>
<dbReference type="GO" id="GO:0003959">
    <property type="term" value="F:NADPH dehydrogenase activity"/>
    <property type="evidence" value="ECO:0007669"/>
    <property type="project" value="InterPro"/>
</dbReference>
<dbReference type="HOGENOM" id="CLU_012153_2_1_1"/>
<dbReference type="Gene3D" id="3.20.20.70">
    <property type="entry name" value="Aldolase class I"/>
    <property type="match status" value="1"/>
</dbReference>
<dbReference type="STRING" id="1182541.W9XT95"/>
<dbReference type="Pfam" id="PF00724">
    <property type="entry name" value="Oxidored_FMN"/>
    <property type="match status" value="1"/>
</dbReference>
<reference evidence="2 3" key="1">
    <citation type="submission" date="2013-03" db="EMBL/GenBank/DDBJ databases">
        <title>The Genome Sequence of Capronia coronata CBS 617.96.</title>
        <authorList>
            <consortium name="The Broad Institute Genomics Platform"/>
            <person name="Cuomo C."/>
            <person name="de Hoog S."/>
            <person name="Gorbushina A."/>
            <person name="Walker B."/>
            <person name="Young S.K."/>
            <person name="Zeng Q."/>
            <person name="Gargeya S."/>
            <person name="Fitzgerald M."/>
            <person name="Haas B."/>
            <person name="Abouelleil A."/>
            <person name="Allen A.W."/>
            <person name="Alvarado L."/>
            <person name="Arachchi H.M."/>
            <person name="Berlin A.M."/>
            <person name="Chapman S.B."/>
            <person name="Gainer-Dewar J."/>
            <person name="Goldberg J."/>
            <person name="Griggs A."/>
            <person name="Gujja S."/>
            <person name="Hansen M."/>
            <person name="Howarth C."/>
            <person name="Imamovic A."/>
            <person name="Ireland A."/>
            <person name="Larimer J."/>
            <person name="McCowan C."/>
            <person name="Murphy C."/>
            <person name="Pearson M."/>
            <person name="Poon T.W."/>
            <person name="Priest M."/>
            <person name="Roberts A."/>
            <person name="Saif S."/>
            <person name="Shea T."/>
            <person name="Sisk P."/>
            <person name="Sykes S."/>
            <person name="Wortman J."/>
            <person name="Nusbaum C."/>
            <person name="Birren B."/>
        </authorList>
    </citation>
    <scope>NUCLEOTIDE SEQUENCE [LARGE SCALE GENOMIC DNA]</scope>
    <source>
        <strain evidence="2 3">CBS 617.96</strain>
    </source>
</reference>
<evidence type="ECO:0000313" key="2">
    <source>
        <dbReference type="EMBL" id="EXJ83428.1"/>
    </source>
</evidence>
<proteinExistence type="predicted"/>
<dbReference type="SUPFAM" id="SSF51395">
    <property type="entry name" value="FMN-linked oxidoreductases"/>
    <property type="match status" value="1"/>
</dbReference>
<dbReference type="InterPro" id="IPR044152">
    <property type="entry name" value="YqjM-like"/>
</dbReference>
<dbReference type="AlphaFoldDB" id="W9XT95"/>
<dbReference type="InterPro" id="IPR001155">
    <property type="entry name" value="OxRdtase_FMN_N"/>
</dbReference>
<evidence type="ECO:0000259" key="1">
    <source>
        <dbReference type="Pfam" id="PF00724"/>
    </source>
</evidence>
<gene>
    <name evidence="2" type="ORF">A1O1_07051</name>
</gene>
<dbReference type="GO" id="GO:0010181">
    <property type="term" value="F:FMN binding"/>
    <property type="evidence" value="ECO:0007669"/>
    <property type="project" value="InterPro"/>
</dbReference>
<feature type="domain" description="NADH:flavin oxidoreductase/NADH oxidase N-terminal" evidence="1">
    <location>
        <begin position="41"/>
        <end position="390"/>
    </location>
</feature>
<dbReference type="eggNOG" id="KOG0134">
    <property type="taxonomic scope" value="Eukaryota"/>
</dbReference>
<keyword evidence="3" id="KW-1185">Reference proteome</keyword>
<evidence type="ECO:0000313" key="3">
    <source>
        <dbReference type="Proteomes" id="UP000019484"/>
    </source>
</evidence>
<dbReference type="Proteomes" id="UP000019484">
    <property type="component" value="Unassembled WGS sequence"/>
</dbReference>
<name>W9XT95_9EURO</name>
<dbReference type="CDD" id="cd02932">
    <property type="entry name" value="OYE_YqiM_FMN"/>
    <property type="match status" value="1"/>
</dbReference>
<dbReference type="EMBL" id="AMWN01000006">
    <property type="protein sequence ID" value="EXJ83428.1"/>
    <property type="molecule type" value="Genomic_DNA"/>
</dbReference>
<dbReference type="RefSeq" id="XP_007726114.1">
    <property type="nucleotide sequence ID" value="XM_007727924.1"/>
</dbReference>
<dbReference type="GeneID" id="19161913"/>
<organism evidence="2 3">
    <name type="scientific">Capronia coronata CBS 617.96</name>
    <dbReference type="NCBI Taxonomy" id="1182541"/>
    <lineage>
        <taxon>Eukaryota</taxon>
        <taxon>Fungi</taxon>
        <taxon>Dikarya</taxon>
        <taxon>Ascomycota</taxon>
        <taxon>Pezizomycotina</taxon>
        <taxon>Eurotiomycetes</taxon>
        <taxon>Chaetothyriomycetidae</taxon>
        <taxon>Chaetothyriales</taxon>
        <taxon>Herpotrichiellaceae</taxon>
        <taxon>Capronia</taxon>
    </lineage>
</organism>
<dbReference type="PANTHER" id="PTHR43303">
    <property type="entry name" value="NADPH DEHYDROGENASE C23G7.10C-RELATED"/>
    <property type="match status" value="1"/>
</dbReference>